<dbReference type="Pfam" id="PF03720">
    <property type="entry name" value="UDPG_MGDP_dh_C"/>
    <property type="match status" value="1"/>
</dbReference>
<feature type="domain" description="UDP-glucose/GDP-mannose dehydrogenase C-terminal" evidence="4">
    <location>
        <begin position="329"/>
        <end position="424"/>
    </location>
</feature>
<dbReference type="PIRSF" id="PIRSF500136">
    <property type="entry name" value="UDP_ManNAc_DH"/>
    <property type="match status" value="1"/>
</dbReference>
<dbReference type="PIRSF" id="PIRSF000124">
    <property type="entry name" value="UDPglc_GDPman_dh"/>
    <property type="match status" value="1"/>
</dbReference>
<gene>
    <name evidence="5" type="ORF">KQI88_01805</name>
</gene>
<reference evidence="5 6" key="1">
    <citation type="submission" date="2021-06" db="EMBL/GenBank/DDBJ databases">
        <authorList>
            <person name="Sun Q."/>
            <person name="Li D."/>
        </authorList>
    </citation>
    <scope>NUCLEOTIDE SEQUENCE [LARGE SCALE GENOMIC DNA]</scope>
    <source>
        <strain evidence="5 6">MSJ-5</strain>
    </source>
</reference>
<keyword evidence="1" id="KW-0560">Oxidoreductase</keyword>
<dbReference type="InterPro" id="IPR014026">
    <property type="entry name" value="UDP-Glc/GDP-Man_DH_dimer"/>
</dbReference>
<proteinExistence type="inferred from homology"/>
<dbReference type="PANTHER" id="PTHR43491">
    <property type="entry name" value="UDP-N-ACETYL-D-MANNOSAMINE DEHYDROGENASE"/>
    <property type="match status" value="1"/>
</dbReference>
<keyword evidence="6" id="KW-1185">Reference proteome</keyword>
<dbReference type="SMART" id="SM00984">
    <property type="entry name" value="UDPG_MGDP_dh_C"/>
    <property type="match status" value="1"/>
</dbReference>
<organism evidence="5 6">
    <name type="scientific">Alkaliphilus flagellatus</name>
    <dbReference type="NCBI Taxonomy" id="2841507"/>
    <lineage>
        <taxon>Bacteria</taxon>
        <taxon>Bacillati</taxon>
        <taxon>Bacillota</taxon>
        <taxon>Clostridia</taxon>
        <taxon>Peptostreptococcales</taxon>
        <taxon>Natronincolaceae</taxon>
        <taxon>Alkaliphilus</taxon>
    </lineage>
</organism>
<dbReference type="Proteomes" id="UP000779508">
    <property type="component" value="Unassembled WGS sequence"/>
</dbReference>
<evidence type="ECO:0000256" key="3">
    <source>
        <dbReference type="PIRNR" id="PIRNR000124"/>
    </source>
</evidence>
<dbReference type="InterPro" id="IPR028359">
    <property type="entry name" value="UDP_ManNAc/GlcNAc_DH"/>
</dbReference>
<dbReference type="EMBL" id="JAHLQK010000001">
    <property type="protein sequence ID" value="MBU5675150.1"/>
    <property type="molecule type" value="Genomic_DNA"/>
</dbReference>
<dbReference type="InterPro" id="IPR014027">
    <property type="entry name" value="UDP-Glc/GDP-Man_DH_C"/>
</dbReference>
<evidence type="ECO:0000313" key="5">
    <source>
        <dbReference type="EMBL" id="MBU5675150.1"/>
    </source>
</evidence>
<dbReference type="Pfam" id="PF03721">
    <property type="entry name" value="UDPG_MGDP_dh_N"/>
    <property type="match status" value="1"/>
</dbReference>
<dbReference type="PANTHER" id="PTHR43491:SF1">
    <property type="entry name" value="UDP-N-ACETYL-D-MANNOSAMINE DEHYDROGENASE"/>
    <property type="match status" value="1"/>
</dbReference>
<protein>
    <submittedName>
        <fullName evidence="5">Nucleotide sugar dehydrogenase</fullName>
    </submittedName>
</protein>
<sequence length="448" mass="50215">MDLMLENSILNKHANIAVIGLGYVGLPIAIRLSNVGFKVFGIDISEEKVHRLNSGKSYIIDIHDEDIDAVINKNLYVESDYSILSDIDVIIICVPTPLTEAKQPDVSYINNVVDNIIKYLSREVLIVLESTTYPGSTEELITAVIEKRKGLTVGKDFFVCYSPERVDPSNKKYEVKNTPKVIGGATNKCLEIGIALYKSFVDTIVPVSSTQVAELAKLFENTFRSVNIALVNELTQMADRMGLNIWEVIDAASTKPFGFMTFYPSAGVGGHCIPIDPIYLSWKAKVFNHYNRFIELATDINMNMPRYVVNQIAEILSSENKCLNKSNILIVGIAYKKDVDDLRESAALEIFHLLQEKGAEVTYHDPYVSNFKSGENTIFSQELTKANLVQVDLVVIIADHSNIDYQLIIDNSGLIYDTRNITKNYRGNNIVLLGGYRKDNNKKAFFKE</sequence>
<comment type="similarity">
    <text evidence="3">Belongs to the UDP-glucose/GDP-mannose dehydrogenase family.</text>
</comment>
<evidence type="ECO:0000256" key="2">
    <source>
        <dbReference type="ARBA" id="ARBA00023027"/>
    </source>
</evidence>
<evidence type="ECO:0000256" key="1">
    <source>
        <dbReference type="ARBA" id="ARBA00023002"/>
    </source>
</evidence>
<dbReference type="InterPro" id="IPR001732">
    <property type="entry name" value="UDP-Glc/GDP-Man_DH_N"/>
</dbReference>
<dbReference type="Pfam" id="PF00984">
    <property type="entry name" value="UDPG_MGDP_dh"/>
    <property type="match status" value="1"/>
</dbReference>
<name>A0ABS6G1B1_9FIRM</name>
<evidence type="ECO:0000313" key="6">
    <source>
        <dbReference type="Proteomes" id="UP000779508"/>
    </source>
</evidence>
<dbReference type="NCBIfam" id="TIGR03026">
    <property type="entry name" value="NDP-sugDHase"/>
    <property type="match status" value="1"/>
</dbReference>
<keyword evidence="2" id="KW-0520">NAD</keyword>
<evidence type="ECO:0000259" key="4">
    <source>
        <dbReference type="SMART" id="SM00984"/>
    </source>
</evidence>
<dbReference type="InterPro" id="IPR017476">
    <property type="entry name" value="UDP-Glc/GDP-Man"/>
</dbReference>
<dbReference type="RefSeq" id="WP_216414650.1">
    <property type="nucleotide sequence ID" value="NZ_JAHLQK010000001.1"/>
</dbReference>
<comment type="caution">
    <text evidence="5">The sequence shown here is derived from an EMBL/GenBank/DDBJ whole genome shotgun (WGS) entry which is preliminary data.</text>
</comment>
<accession>A0ABS6G1B1</accession>